<keyword evidence="3" id="KW-1185">Reference proteome</keyword>
<name>A0A918UD29_9SPHN</name>
<comment type="caution">
    <text evidence="2">The sequence shown here is derived from an EMBL/GenBank/DDBJ whole genome shotgun (WGS) entry which is preliminary data.</text>
</comment>
<evidence type="ECO:0000256" key="1">
    <source>
        <dbReference type="SAM" id="Phobius"/>
    </source>
</evidence>
<keyword evidence="1" id="KW-0472">Membrane</keyword>
<feature type="transmembrane region" description="Helical" evidence="1">
    <location>
        <begin position="191"/>
        <end position="215"/>
    </location>
</feature>
<keyword evidence="1" id="KW-0812">Transmembrane</keyword>
<keyword evidence="1" id="KW-1133">Transmembrane helix</keyword>
<sequence>MEALADIRANRDLLLTVGAFFFLLPTLVSLVLTADLQVGLAKAMENAKAMKAFVEQHGSTLVLATSAELLVNAFGMLALLRLLSDRYRSTVGQALLAALQGIPGLVGIAALLMLIFLAALTVVAITLGSLLIAVLGEAVGGIVTAVVALAVGGLYPLARLSMAPPALVLEGQINPLRAALWSWRVTRGNGVALALFYFLLSMAFGMVGLVTMLLFGPLLLAVAGQGMVFYLLAGVLNGLVSLAKWLLLTAVLYRAYRQLTEKAGVAA</sequence>
<dbReference type="Proteomes" id="UP000648075">
    <property type="component" value="Unassembled WGS sequence"/>
</dbReference>
<reference evidence="2" key="2">
    <citation type="submission" date="2020-09" db="EMBL/GenBank/DDBJ databases">
        <authorList>
            <person name="Sun Q."/>
            <person name="Kim S."/>
        </authorList>
    </citation>
    <scope>NUCLEOTIDE SEQUENCE</scope>
    <source>
        <strain evidence="2">KCTC 32255</strain>
    </source>
</reference>
<reference evidence="2" key="1">
    <citation type="journal article" date="2014" name="Int. J. Syst. Evol. Microbiol.">
        <title>Complete genome sequence of Corynebacterium casei LMG S-19264T (=DSM 44701T), isolated from a smear-ripened cheese.</title>
        <authorList>
            <consortium name="US DOE Joint Genome Institute (JGI-PGF)"/>
            <person name="Walter F."/>
            <person name="Albersmeier A."/>
            <person name="Kalinowski J."/>
            <person name="Ruckert C."/>
        </authorList>
    </citation>
    <scope>NUCLEOTIDE SEQUENCE</scope>
    <source>
        <strain evidence="2">KCTC 32255</strain>
    </source>
</reference>
<dbReference type="AlphaFoldDB" id="A0A918UD29"/>
<evidence type="ECO:0000313" key="3">
    <source>
        <dbReference type="Proteomes" id="UP000648075"/>
    </source>
</evidence>
<evidence type="ECO:0008006" key="4">
    <source>
        <dbReference type="Google" id="ProtNLM"/>
    </source>
</evidence>
<feature type="transmembrane region" description="Helical" evidence="1">
    <location>
        <begin position="104"/>
        <end position="132"/>
    </location>
</feature>
<feature type="transmembrane region" description="Helical" evidence="1">
    <location>
        <begin position="227"/>
        <end position="253"/>
    </location>
</feature>
<proteinExistence type="predicted"/>
<evidence type="ECO:0000313" key="2">
    <source>
        <dbReference type="EMBL" id="GGY94514.1"/>
    </source>
</evidence>
<gene>
    <name evidence="2" type="ORF">GCM10011614_06920</name>
</gene>
<organism evidence="2 3">
    <name type="scientific">Novosphingobium colocasiae</name>
    <dbReference type="NCBI Taxonomy" id="1256513"/>
    <lineage>
        <taxon>Bacteria</taxon>
        <taxon>Pseudomonadati</taxon>
        <taxon>Pseudomonadota</taxon>
        <taxon>Alphaproteobacteria</taxon>
        <taxon>Sphingomonadales</taxon>
        <taxon>Sphingomonadaceae</taxon>
        <taxon>Novosphingobium</taxon>
    </lineage>
</organism>
<protein>
    <recommendedName>
        <fullName evidence="4">Glycerophosphoryl diester phosphodiesterase membrane domain-containing protein</fullName>
    </recommendedName>
</protein>
<feature type="transmembrane region" description="Helical" evidence="1">
    <location>
        <begin position="138"/>
        <end position="158"/>
    </location>
</feature>
<accession>A0A918UD29</accession>
<dbReference type="EMBL" id="BMZA01000001">
    <property type="protein sequence ID" value="GGY94514.1"/>
    <property type="molecule type" value="Genomic_DNA"/>
</dbReference>
<feature type="transmembrane region" description="Helical" evidence="1">
    <location>
        <begin position="57"/>
        <end position="83"/>
    </location>
</feature>